<reference evidence="2" key="1">
    <citation type="submission" date="2024-05" db="EMBL/GenBank/DDBJ databases">
        <authorList>
            <person name="Kim S."/>
            <person name="Heo J."/>
            <person name="Choi H."/>
            <person name="Choi Y."/>
            <person name="Kwon S.-W."/>
            <person name="Kim Y."/>
        </authorList>
    </citation>
    <scope>NUCLEOTIDE SEQUENCE</scope>
    <source>
        <strain evidence="2">KACC 23698</strain>
    </source>
</reference>
<feature type="chain" id="PRO_5043672203" evidence="1">
    <location>
        <begin position="22"/>
        <end position="100"/>
    </location>
</feature>
<evidence type="ECO:0000313" key="2">
    <source>
        <dbReference type="EMBL" id="XBO39492.1"/>
    </source>
</evidence>
<name>A0AAU7JH08_9HYPH</name>
<feature type="signal peptide" evidence="1">
    <location>
        <begin position="1"/>
        <end position="21"/>
    </location>
</feature>
<proteinExistence type="predicted"/>
<dbReference type="InterPro" id="IPR036909">
    <property type="entry name" value="Cyt_c-like_dom_sf"/>
</dbReference>
<dbReference type="GO" id="GO:0009055">
    <property type="term" value="F:electron transfer activity"/>
    <property type="evidence" value="ECO:0007669"/>
    <property type="project" value="InterPro"/>
</dbReference>
<dbReference type="AlphaFoldDB" id="A0AAU7JH08"/>
<dbReference type="RefSeq" id="WP_406856337.1">
    <property type="nucleotide sequence ID" value="NZ_CP157484.1"/>
</dbReference>
<gene>
    <name evidence="2" type="ORF">ABEG18_01515</name>
</gene>
<organism evidence="2">
    <name type="scientific">Alsobacter sp. KACC 23698</name>
    <dbReference type="NCBI Taxonomy" id="3149229"/>
    <lineage>
        <taxon>Bacteria</taxon>
        <taxon>Pseudomonadati</taxon>
        <taxon>Pseudomonadota</taxon>
        <taxon>Alphaproteobacteria</taxon>
        <taxon>Hyphomicrobiales</taxon>
        <taxon>Alsobacteraceae</taxon>
        <taxon>Alsobacter</taxon>
    </lineage>
</organism>
<keyword evidence="1" id="KW-0732">Signal</keyword>
<protein>
    <submittedName>
        <fullName evidence="2">Cytochrome c</fullName>
    </submittedName>
</protein>
<accession>A0AAU7JH08</accession>
<evidence type="ECO:0000256" key="1">
    <source>
        <dbReference type="SAM" id="SignalP"/>
    </source>
</evidence>
<dbReference type="EMBL" id="CP157484">
    <property type="protein sequence ID" value="XBO39492.1"/>
    <property type="molecule type" value="Genomic_DNA"/>
</dbReference>
<dbReference type="GO" id="GO:0020037">
    <property type="term" value="F:heme binding"/>
    <property type="evidence" value="ECO:0007669"/>
    <property type="project" value="InterPro"/>
</dbReference>
<sequence>MRLSLKLSAAAILASGAVAVAKPVAYQLPPETAKLRPGPGVETAQNNCTACHSVDYIAMQPPKKGKAFWEAEVSKMVKTYKAEIHDDDARAIVDYLAATY</sequence>
<dbReference type="Gene3D" id="1.10.760.10">
    <property type="entry name" value="Cytochrome c-like domain"/>
    <property type="match status" value="1"/>
</dbReference>
<dbReference type="SUPFAM" id="SSF46626">
    <property type="entry name" value="Cytochrome c"/>
    <property type="match status" value="1"/>
</dbReference>